<protein>
    <recommendedName>
        <fullName evidence="3">Ubiquitin-like domain-containing protein</fullName>
    </recommendedName>
</protein>
<dbReference type="EMBL" id="AUPL01006400">
    <property type="protein sequence ID" value="ESL05935.1"/>
    <property type="molecule type" value="Genomic_DNA"/>
</dbReference>
<sequence>MSDGGANSVQCVYVISDIDGYKYKLVMEGDVRHLTTKKVKRYLQNATGLSTEQQELFFRDRILQDDECGGDVGLMDGAVLQLRHVDGLRQTNNGAAAGGRRGSGESVNRPKNRLQLMGGATRRGRSTAVDAFSYEFPPAGMPTPLQCSRHRDVSIDGENLASPPPRFNNYSDKCIDYKYRKLELENARLERCLVELERRLANAASDWRLQEEIEQLQGTVAQLVEEKKAIKHSAEESWKAKEEELVKELDLLREERRKLHREQKSFEEEQRVVVRSLEDQMRTQQKKILEQEALLAQQSQQRHPETMSVTEKAEASLKQLSLELNTSQLHLDDNDTCVLPLEDGTNVLITLDTATKRLFMYAVIANSLPENAEDRLQLFEMLLEGALLGREMAGGGVGVCLRNNLIIMDVCIDMAHANEYALASVARPFMASVQQWLEAAKNVVTH</sequence>
<feature type="coiled-coil region" evidence="1">
    <location>
        <begin position="179"/>
        <end position="294"/>
    </location>
</feature>
<dbReference type="InterPro" id="IPR000626">
    <property type="entry name" value="Ubiquitin-like_dom"/>
</dbReference>
<dbReference type="VEuPathDB" id="TriTrypDB:TRSC58_06400"/>
<feature type="region of interest" description="Disordered" evidence="2">
    <location>
        <begin position="91"/>
        <end position="111"/>
    </location>
</feature>
<dbReference type="InterPro" id="IPR029071">
    <property type="entry name" value="Ubiquitin-like_domsf"/>
</dbReference>
<evidence type="ECO:0000313" key="4">
    <source>
        <dbReference type="EMBL" id="ESL05935.1"/>
    </source>
</evidence>
<dbReference type="CDD" id="cd17039">
    <property type="entry name" value="Ubl_ubiquitin_like"/>
    <property type="match status" value="1"/>
</dbReference>
<dbReference type="Pfam" id="PF00240">
    <property type="entry name" value="ubiquitin"/>
    <property type="match status" value="1"/>
</dbReference>
<dbReference type="InterPro" id="IPR010261">
    <property type="entry name" value="Tir_chaperone"/>
</dbReference>
<dbReference type="Pfam" id="PF05932">
    <property type="entry name" value="CesT"/>
    <property type="match status" value="1"/>
</dbReference>
<dbReference type="AlphaFoldDB" id="A0A061IV28"/>
<keyword evidence="5" id="KW-1185">Reference proteome</keyword>
<proteinExistence type="predicted"/>
<evidence type="ECO:0000313" key="5">
    <source>
        <dbReference type="Proteomes" id="UP000031737"/>
    </source>
</evidence>
<evidence type="ECO:0000259" key="3">
    <source>
        <dbReference type="PROSITE" id="PS50053"/>
    </source>
</evidence>
<evidence type="ECO:0000256" key="1">
    <source>
        <dbReference type="SAM" id="Coils"/>
    </source>
</evidence>
<reference evidence="4 5" key="1">
    <citation type="submission" date="2013-07" db="EMBL/GenBank/DDBJ databases">
        <authorList>
            <person name="Stoco P.H."/>
            <person name="Wagner G."/>
            <person name="Gerber A."/>
            <person name="Zaha A."/>
            <person name="Thompson C."/>
            <person name="Bartholomeu D.C."/>
            <person name="Luckemeyer D.D."/>
            <person name="Bahia D."/>
            <person name="Loreto E."/>
            <person name="Prestes E.B."/>
            <person name="Lima F.M."/>
            <person name="Rodrigues-Luiz G."/>
            <person name="Vallejo G.A."/>
            <person name="Filho J.F."/>
            <person name="Monteiro K.M."/>
            <person name="Tyler K.M."/>
            <person name="de Almeida L.G."/>
            <person name="Ortiz M.F."/>
            <person name="Siervo M.A."/>
            <person name="de Moraes M.H."/>
            <person name="Cunha O.L."/>
            <person name="Mendonca-Neto R."/>
            <person name="Silva R."/>
            <person name="Teixeira S.M."/>
            <person name="Murta S.M."/>
            <person name="Sincero T.C."/>
            <person name="Mendes T.A."/>
            <person name="Urmenyi T.P."/>
            <person name="Silva V.G."/>
            <person name="da Rocha W.D."/>
            <person name="Andersson B."/>
            <person name="Romanha A.J."/>
            <person name="Steindel M."/>
            <person name="de Vasconcelos A.T."/>
            <person name="Grisard E.C."/>
        </authorList>
    </citation>
    <scope>NUCLEOTIDE SEQUENCE [LARGE SCALE GENOMIC DNA]</scope>
    <source>
        <strain evidence="4 5">SC58</strain>
    </source>
</reference>
<comment type="caution">
    <text evidence="4">The sequence shown here is derived from an EMBL/GenBank/DDBJ whole genome shotgun (WGS) entry which is preliminary data.</text>
</comment>
<dbReference type="CDD" id="cd16364">
    <property type="entry name" value="T3SC_I-like"/>
    <property type="match status" value="1"/>
</dbReference>
<dbReference type="OrthoDB" id="273187at2759"/>
<dbReference type="Gene3D" id="3.10.20.90">
    <property type="entry name" value="Phosphatidylinositol 3-kinase Catalytic Subunit, Chain A, domain 1"/>
    <property type="match status" value="1"/>
</dbReference>
<name>A0A061IV28_TRYRA</name>
<dbReference type="GO" id="GO:0030254">
    <property type="term" value="P:protein secretion by the type III secretion system"/>
    <property type="evidence" value="ECO:0007669"/>
    <property type="project" value="InterPro"/>
</dbReference>
<dbReference type="SUPFAM" id="SSF69635">
    <property type="entry name" value="Type III secretory system chaperone-like"/>
    <property type="match status" value="1"/>
</dbReference>
<feature type="domain" description="Ubiquitin-like" evidence="3">
    <location>
        <begin position="35"/>
        <end position="82"/>
    </location>
</feature>
<dbReference type="PROSITE" id="PS50053">
    <property type="entry name" value="UBIQUITIN_2"/>
    <property type="match status" value="1"/>
</dbReference>
<organism evidence="4 5">
    <name type="scientific">Trypanosoma rangeli SC58</name>
    <dbReference type="NCBI Taxonomy" id="429131"/>
    <lineage>
        <taxon>Eukaryota</taxon>
        <taxon>Discoba</taxon>
        <taxon>Euglenozoa</taxon>
        <taxon>Kinetoplastea</taxon>
        <taxon>Metakinetoplastina</taxon>
        <taxon>Trypanosomatida</taxon>
        <taxon>Trypanosomatidae</taxon>
        <taxon>Trypanosoma</taxon>
        <taxon>Herpetosoma</taxon>
    </lineage>
</organism>
<dbReference type="SUPFAM" id="SSF54236">
    <property type="entry name" value="Ubiquitin-like"/>
    <property type="match status" value="1"/>
</dbReference>
<gene>
    <name evidence="4" type="ORF">TRSC58_06400</name>
</gene>
<evidence type="ECO:0000256" key="2">
    <source>
        <dbReference type="SAM" id="MobiDB-lite"/>
    </source>
</evidence>
<dbReference type="Proteomes" id="UP000031737">
    <property type="component" value="Unassembled WGS sequence"/>
</dbReference>
<dbReference type="Gene3D" id="3.30.1460.10">
    <property type="match status" value="1"/>
</dbReference>
<keyword evidence="1" id="KW-0175">Coiled coil</keyword>
<accession>A0A061IV28</accession>